<dbReference type="GO" id="GO:0016255">
    <property type="term" value="P:attachment of GPI anchor to protein"/>
    <property type="evidence" value="ECO:0007669"/>
    <property type="project" value="InterPro"/>
</dbReference>
<evidence type="ECO:0000313" key="2">
    <source>
        <dbReference type="Proteomes" id="UP001454036"/>
    </source>
</evidence>
<dbReference type="PANTHER" id="PTHR12959:SF11">
    <property type="entry name" value="GPI TRANSAMIDASE COMPONENT PIG-T"/>
    <property type="match status" value="1"/>
</dbReference>
<evidence type="ECO:0000313" key="1">
    <source>
        <dbReference type="EMBL" id="GAA0157150.1"/>
    </source>
</evidence>
<dbReference type="Proteomes" id="UP001454036">
    <property type="component" value="Unassembled WGS sequence"/>
</dbReference>
<protein>
    <submittedName>
        <fullName evidence="1">Uncharacterized protein</fullName>
    </submittedName>
</protein>
<reference evidence="1 2" key="1">
    <citation type="submission" date="2024-01" db="EMBL/GenBank/DDBJ databases">
        <title>The complete chloroplast genome sequence of Lithospermum erythrorhizon: insights into the phylogenetic relationship among Boraginaceae species and the maternal lineages of purple gromwells.</title>
        <authorList>
            <person name="Okada T."/>
            <person name="Watanabe K."/>
        </authorList>
    </citation>
    <scope>NUCLEOTIDE SEQUENCE [LARGE SCALE GENOMIC DNA]</scope>
</reference>
<proteinExistence type="predicted"/>
<dbReference type="PANTHER" id="PTHR12959">
    <property type="entry name" value="GPI TRANSAMIDASE COMPONENT PIG-T-RELATED"/>
    <property type="match status" value="1"/>
</dbReference>
<comment type="caution">
    <text evidence="1">The sequence shown here is derived from an EMBL/GenBank/DDBJ whole genome shotgun (WGS) entry which is preliminary data.</text>
</comment>
<accession>A0AAV3PZQ3</accession>
<dbReference type="AlphaFoldDB" id="A0AAV3PZQ3"/>
<dbReference type="GO" id="GO:0042765">
    <property type="term" value="C:GPI-anchor transamidase complex"/>
    <property type="evidence" value="ECO:0007669"/>
    <property type="project" value="InterPro"/>
</dbReference>
<name>A0AAV3PZQ3_LITER</name>
<dbReference type="InterPro" id="IPR007245">
    <property type="entry name" value="PIG-T"/>
</dbReference>
<keyword evidence="2" id="KW-1185">Reference proteome</keyword>
<organism evidence="1 2">
    <name type="scientific">Lithospermum erythrorhizon</name>
    <name type="common">Purple gromwell</name>
    <name type="synonym">Lithospermum officinale var. erythrorhizon</name>
    <dbReference type="NCBI Taxonomy" id="34254"/>
    <lineage>
        <taxon>Eukaryota</taxon>
        <taxon>Viridiplantae</taxon>
        <taxon>Streptophyta</taxon>
        <taxon>Embryophyta</taxon>
        <taxon>Tracheophyta</taxon>
        <taxon>Spermatophyta</taxon>
        <taxon>Magnoliopsida</taxon>
        <taxon>eudicotyledons</taxon>
        <taxon>Gunneridae</taxon>
        <taxon>Pentapetalae</taxon>
        <taxon>asterids</taxon>
        <taxon>lamiids</taxon>
        <taxon>Boraginales</taxon>
        <taxon>Boraginaceae</taxon>
        <taxon>Boraginoideae</taxon>
        <taxon>Lithospermeae</taxon>
        <taxon>Lithospermum</taxon>
    </lineage>
</organism>
<gene>
    <name evidence="1" type="ORF">LIER_14476</name>
</gene>
<sequence length="169" mass="18964">MDRPSIYRGFYHSQKLHLTVDEFGVVESNSGIILEQTLSVVLQPPNLGTPITSRLQPSWSLSSLFGREVVGKCILSKCSNVYIQFEQNLVSELKRLEEVTKVSNSELLLSGFSSNNPSFQLSVSPNRVIKVADSDKGTSVLLEFSVDDYSDLKPFNVKLNWKLPRKEVL</sequence>
<dbReference type="EMBL" id="BAABME010003038">
    <property type="protein sequence ID" value="GAA0157150.1"/>
    <property type="molecule type" value="Genomic_DNA"/>
</dbReference>